<dbReference type="EMBL" id="DUZY01000008">
    <property type="protein sequence ID" value="DAD47388.1"/>
    <property type="molecule type" value="Genomic_DNA"/>
</dbReference>
<sequence length="50" mass="5635">MLSKPVKLILFTSFFSMQAGLVREKSFGTTKDRMLYIEKCGSALGSYCLH</sequence>
<proteinExistence type="predicted"/>
<gene>
    <name evidence="1" type="ORF">HUJ06_017325</name>
</gene>
<reference evidence="1 2" key="1">
    <citation type="journal article" date="2020" name="Mol. Biol. Evol.">
        <title>Distinct Expression and Methylation Patterns for Genes with Different Fates following a Single Whole-Genome Duplication in Flowering Plants.</title>
        <authorList>
            <person name="Shi T."/>
            <person name="Rahmani R.S."/>
            <person name="Gugger P.F."/>
            <person name="Wang M."/>
            <person name="Li H."/>
            <person name="Zhang Y."/>
            <person name="Li Z."/>
            <person name="Wang Q."/>
            <person name="Van de Peer Y."/>
            <person name="Marchal K."/>
            <person name="Chen J."/>
        </authorList>
    </citation>
    <scope>NUCLEOTIDE SEQUENCE [LARGE SCALE GENOMIC DNA]</scope>
    <source>
        <tissue evidence="1">Leaf</tissue>
    </source>
</reference>
<organism evidence="1 2">
    <name type="scientific">Nelumbo nucifera</name>
    <name type="common">Sacred lotus</name>
    <dbReference type="NCBI Taxonomy" id="4432"/>
    <lineage>
        <taxon>Eukaryota</taxon>
        <taxon>Viridiplantae</taxon>
        <taxon>Streptophyta</taxon>
        <taxon>Embryophyta</taxon>
        <taxon>Tracheophyta</taxon>
        <taxon>Spermatophyta</taxon>
        <taxon>Magnoliopsida</taxon>
        <taxon>Proteales</taxon>
        <taxon>Nelumbonaceae</taxon>
        <taxon>Nelumbo</taxon>
    </lineage>
</organism>
<comment type="caution">
    <text evidence="1">The sequence shown here is derived from an EMBL/GenBank/DDBJ whole genome shotgun (WGS) entry which is preliminary data.</text>
</comment>
<keyword evidence="2" id="KW-1185">Reference proteome</keyword>
<accession>A0A822ZZL9</accession>
<evidence type="ECO:0000313" key="1">
    <source>
        <dbReference type="EMBL" id="DAD47388.1"/>
    </source>
</evidence>
<name>A0A822ZZL9_NELNU</name>
<dbReference type="AlphaFoldDB" id="A0A822ZZL9"/>
<protein>
    <submittedName>
        <fullName evidence="1">Uncharacterized protein</fullName>
    </submittedName>
</protein>
<dbReference type="Proteomes" id="UP000607653">
    <property type="component" value="Unassembled WGS sequence"/>
</dbReference>
<evidence type="ECO:0000313" key="2">
    <source>
        <dbReference type="Proteomes" id="UP000607653"/>
    </source>
</evidence>